<dbReference type="CDD" id="cd08434">
    <property type="entry name" value="PBP2_GltC_like"/>
    <property type="match status" value="1"/>
</dbReference>
<comment type="caution">
    <text evidence="6">The sequence shown here is derived from an EMBL/GenBank/DDBJ whole genome shotgun (WGS) entry which is preliminary data.</text>
</comment>
<dbReference type="InterPro" id="IPR005119">
    <property type="entry name" value="LysR_subst-bd"/>
</dbReference>
<dbReference type="PRINTS" id="PR00039">
    <property type="entry name" value="HTHLYSR"/>
</dbReference>
<dbReference type="GO" id="GO:0003700">
    <property type="term" value="F:DNA-binding transcription factor activity"/>
    <property type="evidence" value="ECO:0007669"/>
    <property type="project" value="InterPro"/>
</dbReference>
<dbReference type="InterPro" id="IPR036390">
    <property type="entry name" value="WH_DNA-bd_sf"/>
</dbReference>
<evidence type="ECO:0000256" key="1">
    <source>
        <dbReference type="ARBA" id="ARBA00009437"/>
    </source>
</evidence>
<dbReference type="Gene3D" id="3.40.190.290">
    <property type="match status" value="1"/>
</dbReference>
<name>A0A5A7SBN9_9NOCA</name>
<dbReference type="EMBL" id="VLNY01000004">
    <property type="protein sequence ID" value="KAA0022974.1"/>
    <property type="molecule type" value="Genomic_DNA"/>
</dbReference>
<dbReference type="SUPFAM" id="SSF46785">
    <property type="entry name" value="Winged helix' DNA-binding domain"/>
    <property type="match status" value="1"/>
</dbReference>
<dbReference type="Pfam" id="PF00126">
    <property type="entry name" value="HTH_1"/>
    <property type="match status" value="1"/>
</dbReference>
<dbReference type="OrthoDB" id="9803735at2"/>
<dbReference type="InterPro" id="IPR036388">
    <property type="entry name" value="WH-like_DNA-bd_sf"/>
</dbReference>
<evidence type="ECO:0000256" key="4">
    <source>
        <dbReference type="ARBA" id="ARBA00023163"/>
    </source>
</evidence>
<evidence type="ECO:0000256" key="2">
    <source>
        <dbReference type="ARBA" id="ARBA00023015"/>
    </source>
</evidence>
<dbReference type="PANTHER" id="PTHR30419:SF28">
    <property type="entry name" value="HTH-TYPE TRANSCRIPTIONAL REGULATOR BSDA"/>
    <property type="match status" value="1"/>
</dbReference>
<dbReference type="SUPFAM" id="SSF53850">
    <property type="entry name" value="Periplasmic binding protein-like II"/>
    <property type="match status" value="1"/>
</dbReference>
<dbReference type="PROSITE" id="PS50931">
    <property type="entry name" value="HTH_LYSR"/>
    <property type="match status" value="1"/>
</dbReference>
<protein>
    <submittedName>
        <fullName evidence="6">LysR family transcriptional regulator</fullName>
    </submittedName>
</protein>
<keyword evidence="2" id="KW-0805">Transcription regulation</keyword>
<dbReference type="FunFam" id="1.10.10.10:FF:000001">
    <property type="entry name" value="LysR family transcriptional regulator"/>
    <property type="match status" value="1"/>
</dbReference>
<keyword evidence="4" id="KW-0804">Transcription</keyword>
<dbReference type="GO" id="GO:0005829">
    <property type="term" value="C:cytosol"/>
    <property type="evidence" value="ECO:0007669"/>
    <property type="project" value="TreeGrafter"/>
</dbReference>
<dbReference type="InterPro" id="IPR000847">
    <property type="entry name" value="LysR_HTH_N"/>
</dbReference>
<evidence type="ECO:0000313" key="6">
    <source>
        <dbReference type="EMBL" id="KAA0022974.1"/>
    </source>
</evidence>
<comment type="similarity">
    <text evidence="1">Belongs to the LysR transcriptional regulatory family.</text>
</comment>
<dbReference type="Proteomes" id="UP000322244">
    <property type="component" value="Unassembled WGS sequence"/>
</dbReference>
<keyword evidence="7" id="KW-1185">Reference proteome</keyword>
<organism evidence="6 7">
    <name type="scientific">Antrihabitans cavernicola</name>
    <dbReference type="NCBI Taxonomy" id="2495913"/>
    <lineage>
        <taxon>Bacteria</taxon>
        <taxon>Bacillati</taxon>
        <taxon>Actinomycetota</taxon>
        <taxon>Actinomycetes</taxon>
        <taxon>Mycobacteriales</taxon>
        <taxon>Nocardiaceae</taxon>
        <taxon>Antrihabitans</taxon>
    </lineage>
</organism>
<dbReference type="AlphaFoldDB" id="A0A5A7SBN9"/>
<evidence type="ECO:0000259" key="5">
    <source>
        <dbReference type="PROSITE" id="PS50931"/>
    </source>
</evidence>
<keyword evidence="3" id="KW-0238">DNA-binding</keyword>
<reference evidence="6 7" key="1">
    <citation type="submission" date="2019-07" db="EMBL/GenBank/DDBJ databases">
        <title>Rhodococcus cavernicolus sp. nov., isolated from a cave.</title>
        <authorList>
            <person name="Lee S.D."/>
        </authorList>
    </citation>
    <scope>NUCLEOTIDE SEQUENCE [LARGE SCALE GENOMIC DNA]</scope>
    <source>
        <strain evidence="6 7">C1-24</strain>
    </source>
</reference>
<proteinExistence type="inferred from homology"/>
<dbReference type="Pfam" id="PF03466">
    <property type="entry name" value="LysR_substrate"/>
    <property type="match status" value="1"/>
</dbReference>
<dbReference type="GO" id="GO:0003677">
    <property type="term" value="F:DNA binding"/>
    <property type="evidence" value="ECO:0007669"/>
    <property type="project" value="UniProtKB-KW"/>
</dbReference>
<evidence type="ECO:0000256" key="3">
    <source>
        <dbReference type="ARBA" id="ARBA00023125"/>
    </source>
</evidence>
<feature type="domain" description="HTH lysR-type" evidence="5">
    <location>
        <begin position="1"/>
        <end position="58"/>
    </location>
</feature>
<dbReference type="InterPro" id="IPR050950">
    <property type="entry name" value="HTH-type_LysR_regulators"/>
</dbReference>
<gene>
    <name evidence="6" type="ORF">FOY51_10760</name>
</gene>
<dbReference type="RefSeq" id="WP_149430233.1">
    <property type="nucleotide sequence ID" value="NZ_VLNY01000004.1"/>
</dbReference>
<accession>A0A5A7SBN9</accession>
<sequence length="299" mass="33265">MLGDDLRWFITLAELEQVTAAADELHIAQPTLSRMLARLERRLNAELFDRRGKRIALNRFGRIYYERARRAQAELDAAQREIGDLIDPAQGTVALSFLHSFGVRLVPALIAQFRTQSPRVTFTLTQDAADAVTRRVTTGEADLAIVSPRPAGSTVAWRRLMLQRLALAVPATHRFADRRQIGLADAIDEPFIAMHPDFGMRRILEELCAAAHFRPRVTFESSELGTVAGLVSAGLGVAVLPVDDQPQLPPGLVLIPLVDAGATREIGVIWNPDRPLSRPVRAFRDFVEEWSTRPDQLRA</sequence>
<evidence type="ECO:0000313" key="7">
    <source>
        <dbReference type="Proteomes" id="UP000322244"/>
    </source>
</evidence>
<dbReference type="Gene3D" id="1.10.10.10">
    <property type="entry name" value="Winged helix-like DNA-binding domain superfamily/Winged helix DNA-binding domain"/>
    <property type="match status" value="1"/>
</dbReference>
<dbReference type="PANTHER" id="PTHR30419">
    <property type="entry name" value="HTH-TYPE TRANSCRIPTIONAL REGULATOR YBHD"/>
    <property type="match status" value="1"/>
</dbReference>